<evidence type="ECO:0000256" key="1">
    <source>
        <dbReference type="SAM" id="MobiDB-lite"/>
    </source>
</evidence>
<feature type="compositionally biased region" description="Polar residues" evidence="1">
    <location>
        <begin position="224"/>
        <end position="236"/>
    </location>
</feature>
<protein>
    <submittedName>
        <fullName evidence="2">Uncharacterized protein</fullName>
    </submittedName>
</protein>
<reference evidence="2" key="1">
    <citation type="submission" date="2021-03" db="EMBL/GenBank/DDBJ databases">
        <title>Comparative genomics and phylogenomic investigation of the class Geoglossomycetes provide insights into ecological specialization and systematics.</title>
        <authorList>
            <person name="Melie T."/>
            <person name="Pirro S."/>
            <person name="Miller A.N."/>
            <person name="Quandt A."/>
        </authorList>
    </citation>
    <scope>NUCLEOTIDE SEQUENCE</scope>
    <source>
        <strain evidence="2">CAQ_001_2017</strain>
    </source>
</reference>
<accession>A0A9P8IJ24</accession>
<proteinExistence type="predicted"/>
<evidence type="ECO:0000313" key="3">
    <source>
        <dbReference type="Proteomes" id="UP000750711"/>
    </source>
</evidence>
<evidence type="ECO:0000313" key="2">
    <source>
        <dbReference type="EMBL" id="KAH0553396.1"/>
    </source>
</evidence>
<sequence length="378" mass="41681">MRTDPRIRQTWNQLSQNLESANESAQANLWTFSQHYLAPCIASLGACIRSCTEPCFPARDERLRRSRGRVRGRAENSFDFYDDWDDENDTSGGILGWGNDELDRLLAGSNVYGGTVGDGQPGRQRTMSYGARRGDRIAGARRKSAVPLHDGGPDPTIIPNTSAFGFLGRLPWKIGGKGLRYKPSAADLQEHPGAHRATEEEQEPLVEDAEEEGWVAGRKKGRNRSNTVNSGSTTDSFRSRGDLFPSEDEDDAVPLSDEFAMTLEQQRRQHSDEASSGRTGKRSSVSRATTSLTISSNHTNRKRPRGGSSSVVSMTSPHPDNVPAGGDALSPPSMRDLRLEEHRLQKEQDREVERKREAAHKLALERGLAVGETIDVCV</sequence>
<feature type="region of interest" description="Disordered" evidence="1">
    <location>
        <begin position="190"/>
        <end position="354"/>
    </location>
</feature>
<comment type="caution">
    <text evidence="2">The sequence shown here is derived from an EMBL/GenBank/DDBJ whole genome shotgun (WGS) entry which is preliminary data.</text>
</comment>
<dbReference type="EMBL" id="JAGHQM010001494">
    <property type="protein sequence ID" value="KAH0553396.1"/>
    <property type="molecule type" value="Genomic_DNA"/>
</dbReference>
<feature type="compositionally biased region" description="Acidic residues" evidence="1">
    <location>
        <begin position="200"/>
        <end position="213"/>
    </location>
</feature>
<feature type="compositionally biased region" description="Polar residues" evidence="1">
    <location>
        <begin position="307"/>
        <end position="318"/>
    </location>
</feature>
<feature type="compositionally biased region" description="Basic and acidic residues" evidence="1">
    <location>
        <begin position="265"/>
        <end position="275"/>
    </location>
</feature>
<name>A0A9P8IJ24_9PEZI</name>
<gene>
    <name evidence="2" type="ORF">GP486_006531</name>
</gene>
<dbReference type="AlphaFoldDB" id="A0A9P8IJ24"/>
<feature type="compositionally biased region" description="Basic and acidic residues" evidence="1">
    <location>
        <begin position="190"/>
        <end position="199"/>
    </location>
</feature>
<dbReference type="Proteomes" id="UP000750711">
    <property type="component" value="Unassembled WGS sequence"/>
</dbReference>
<organism evidence="2 3">
    <name type="scientific">Trichoglossum hirsutum</name>
    <dbReference type="NCBI Taxonomy" id="265104"/>
    <lineage>
        <taxon>Eukaryota</taxon>
        <taxon>Fungi</taxon>
        <taxon>Dikarya</taxon>
        <taxon>Ascomycota</taxon>
        <taxon>Pezizomycotina</taxon>
        <taxon>Geoglossomycetes</taxon>
        <taxon>Geoglossales</taxon>
        <taxon>Geoglossaceae</taxon>
        <taxon>Trichoglossum</taxon>
    </lineage>
</organism>
<feature type="compositionally biased region" description="Polar residues" evidence="1">
    <location>
        <begin position="276"/>
        <end position="298"/>
    </location>
</feature>
<feature type="compositionally biased region" description="Basic and acidic residues" evidence="1">
    <location>
        <begin position="335"/>
        <end position="354"/>
    </location>
</feature>
<keyword evidence="3" id="KW-1185">Reference proteome</keyword>